<dbReference type="GO" id="GO:0006368">
    <property type="term" value="P:transcription elongation by RNA polymerase II"/>
    <property type="evidence" value="ECO:0007669"/>
    <property type="project" value="TreeGrafter"/>
</dbReference>
<reference evidence="12" key="1">
    <citation type="journal article" date="2019" name="Nat. Commun.">
        <title>Expansion of phycobilisome linker gene families in mesophilic red algae.</title>
        <authorList>
            <person name="Lee J."/>
            <person name="Kim D."/>
            <person name="Bhattacharya D."/>
            <person name="Yoon H.S."/>
        </authorList>
    </citation>
    <scope>NUCLEOTIDE SEQUENCE [LARGE SCALE GENOMIC DNA]</scope>
    <source>
        <strain evidence="12">CCMP 1328</strain>
    </source>
</reference>
<dbReference type="PANTHER" id="PTHR20934">
    <property type="entry name" value="TRANSCRIPTION ELONGATION FACTOR 1 HOMOLOG"/>
    <property type="match status" value="1"/>
</dbReference>
<dbReference type="OrthoDB" id="445983at2759"/>
<comment type="subcellular location">
    <subcellularLocation>
        <location evidence="2 10">Nucleus</location>
    </subcellularLocation>
</comment>
<keyword evidence="11" id="KW-0648">Protein biosynthesis</keyword>
<keyword evidence="4 10" id="KW-0479">Metal-binding</keyword>
<organism evidence="11 12">
    <name type="scientific">Porphyridium purpureum</name>
    <name type="common">Red alga</name>
    <name type="synonym">Porphyridium cruentum</name>
    <dbReference type="NCBI Taxonomy" id="35688"/>
    <lineage>
        <taxon>Eukaryota</taxon>
        <taxon>Rhodophyta</taxon>
        <taxon>Bangiophyceae</taxon>
        <taxon>Porphyridiales</taxon>
        <taxon>Porphyridiaceae</taxon>
        <taxon>Porphyridium</taxon>
    </lineage>
</organism>
<evidence type="ECO:0000256" key="1">
    <source>
        <dbReference type="ARBA" id="ARBA00003357"/>
    </source>
</evidence>
<comment type="caution">
    <text evidence="11">The sequence shown here is derived from an EMBL/GenBank/DDBJ whole genome shotgun (WGS) entry which is preliminary data.</text>
</comment>
<dbReference type="EMBL" id="VRMN01000008">
    <property type="protein sequence ID" value="KAA8492855.1"/>
    <property type="molecule type" value="Genomic_DNA"/>
</dbReference>
<comment type="similarity">
    <text evidence="3 10">Belongs to the ELOF1 family.</text>
</comment>
<keyword evidence="11" id="KW-0251">Elongation factor</keyword>
<evidence type="ECO:0000313" key="12">
    <source>
        <dbReference type="Proteomes" id="UP000324585"/>
    </source>
</evidence>
<evidence type="ECO:0000256" key="4">
    <source>
        <dbReference type="ARBA" id="ARBA00022723"/>
    </source>
</evidence>
<dbReference type="PANTHER" id="PTHR20934:SF0">
    <property type="entry name" value="TRANSCRIPTION ELONGATION FACTOR 1 HOMOLOG"/>
    <property type="match status" value="1"/>
</dbReference>
<dbReference type="InterPro" id="IPR038567">
    <property type="entry name" value="T_Elf1_sf"/>
</dbReference>
<keyword evidence="8 10" id="KW-0804">Transcription</keyword>
<evidence type="ECO:0000256" key="5">
    <source>
        <dbReference type="ARBA" id="ARBA00022771"/>
    </source>
</evidence>
<dbReference type="GO" id="GO:0003746">
    <property type="term" value="F:translation elongation factor activity"/>
    <property type="evidence" value="ECO:0007669"/>
    <property type="project" value="UniProtKB-KW"/>
</dbReference>
<keyword evidence="5 10" id="KW-0863">Zinc-finger</keyword>
<keyword evidence="12" id="KW-1185">Reference proteome</keyword>
<keyword evidence="7 10" id="KW-0805">Transcription regulation</keyword>
<dbReference type="GO" id="GO:0008023">
    <property type="term" value="C:transcription elongation factor complex"/>
    <property type="evidence" value="ECO:0007669"/>
    <property type="project" value="TreeGrafter"/>
</dbReference>
<evidence type="ECO:0000256" key="3">
    <source>
        <dbReference type="ARBA" id="ARBA00009730"/>
    </source>
</evidence>
<evidence type="ECO:0000256" key="2">
    <source>
        <dbReference type="ARBA" id="ARBA00004123"/>
    </source>
</evidence>
<dbReference type="FunFam" id="2.20.25.190:FF:000001">
    <property type="entry name" value="Transcription elongation factor 1 homolog"/>
    <property type="match status" value="1"/>
</dbReference>
<accession>A0A5J4YNT3</accession>
<dbReference type="InterPro" id="IPR007808">
    <property type="entry name" value="Elf1"/>
</dbReference>
<dbReference type="Gene3D" id="2.20.25.190">
    <property type="match status" value="1"/>
</dbReference>
<evidence type="ECO:0000256" key="8">
    <source>
        <dbReference type="ARBA" id="ARBA00023163"/>
    </source>
</evidence>
<proteinExistence type="inferred from homology"/>
<gene>
    <name evidence="11" type="ORF">FVE85_9127</name>
</gene>
<keyword evidence="9 10" id="KW-0539">Nucleus</keyword>
<sequence>MGKRKKASKPPPKAKRPTLEKVFDCPMCGNENCVDSKIDATEKLGTVSCRNCKEHFVKKVHKLEKGVDVYASWIDSIEDANNAGREDDERDF</sequence>
<dbReference type="GO" id="GO:0000993">
    <property type="term" value="F:RNA polymerase II complex binding"/>
    <property type="evidence" value="ECO:0007669"/>
    <property type="project" value="TreeGrafter"/>
</dbReference>
<dbReference type="GO" id="GO:0008270">
    <property type="term" value="F:zinc ion binding"/>
    <property type="evidence" value="ECO:0007669"/>
    <property type="project" value="UniProtKB-KW"/>
</dbReference>
<evidence type="ECO:0000313" key="11">
    <source>
        <dbReference type="EMBL" id="KAA8492855.1"/>
    </source>
</evidence>
<evidence type="ECO:0000256" key="7">
    <source>
        <dbReference type="ARBA" id="ARBA00023015"/>
    </source>
</evidence>
<dbReference type="Pfam" id="PF05129">
    <property type="entry name" value="Zn_ribbon_Elf1"/>
    <property type="match status" value="1"/>
</dbReference>
<keyword evidence="6 10" id="KW-0862">Zinc</keyword>
<evidence type="ECO:0000256" key="10">
    <source>
        <dbReference type="RuleBase" id="RU364033"/>
    </source>
</evidence>
<protein>
    <recommendedName>
        <fullName evidence="10">Transcription elongation factor 1 homolog</fullName>
    </recommendedName>
</protein>
<name>A0A5J4YNT3_PORPP</name>
<comment type="function">
    <text evidence="1 10">Transcription elongation factor implicated in the maintenance of proper chromatin structure in actively transcribed regions.</text>
</comment>
<dbReference type="OMA" id="CLDANKK"/>
<dbReference type="AlphaFoldDB" id="A0A5J4YNT3"/>
<dbReference type="Proteomes" id="UP000324585">
    <property type="component" value="Unassembled WGS sequence"/>
</dbReference>
<evidence type="ECO:0000256" key="6">
    <source>
        <dbReference type="ARBA" id="ARBA00022833"/>
    </source>
</evidence>
<dbReference type="SUPFAM" id="SSF57783">
    <property type="entry name" value="Zinc beta-ribbon"/>
    <property type="match status" value="1"/>
</dbReference>
<evidence type="ECO:0000256" key="9">
    <source>
        <dbReference type="ARBA" id="ARBA00023242"/>
    </source>
</evidence>